<protein>
    <recommendedName>
        <fullName evidence="1">STAS domain-containing protein</fullName>
    </recommendedName>
</protein>
<accession>A0ABP7U071</accession>
<evidence type="ECO:0000313" key="3">
    <source>
        <dbReference type="Proteomes" id="UP001424459"/>
    </source>
</evidence>
<dbReference type="EMBL" id="BAABBR010000001">
    <property type="protein sequence ID" value="GAA4033851.1"/>
    <property type="molecule type" value="Genomic_DNA"/>
</dbReference>
<reference evidence="3" key="1">
    <citation type="journal article" date="2019" name="Int. J. Syst. Evol. Microbiol.">
        <title>The Global Catalogue of Microorganisms (GCM) 10K type strain sequencing project: providing services to taxonomists for standard genome sequencing and annotation.</title>
        <authorList>
            <consortium name="The Broad Institute Genomics Platform"/>
            <consortium name="The Broad Institute Genome Sequencing Center for Infectious Disease"/>
            <person name="Wu L."/>
            <person name="Ma J."/>
        </authorList>
    </citation>
    <scope>NUCLEOTIDE SEQUENCE [LARGE SCALE GENOMIC DNA]</scope>
    <source>
        <strain evidence="3">JCM 17564</strain>
    </source>
</reference>
<sequence length="88" mass="9177">MTVVTAGAFADAVGDALAQYDEVALDLAEVGELDLSFLQIVTAARVHAAEQGKQLRLGSAVPETVEGLLVRAGFIDADRDFWCAGAAQ</sequence>
<keyword evidence="3" id="KW-1185">Reference proteome</keyword>
<dbReference type="Pfam" id="PF13466">
    <property type="entry name" value="STAS_2"/>
    <property type="match status" value="1"/>
</dbReference>
<dbReference type="SUPFAM" id="SSF52091">
    <property type="entry name" value="SpoIIaa-like"/>
    <property type="match status" value="1"/>
</dbReference>
<feature type="domain" description="STAS" evidence="1">
    <location>
        <begin position="1"/>
        <end position="88"/>
    </location>
</feature>
<organism evidence="2 3">
    <name type="scientific">Sphingomonas rosea</name>
    <dbReference type="NCBI Taxonomy" id="335605"/>
    <lineage>
        <taxon>Bacteria</taxon>
        <taxon>Pseudomonadati</taxon>
        <taxon>Pseudomonadota</taxon>
        <taxon>Alphaproteobacteria</taxon>
        <taxon>Sphingomonadales</taxon>
        <taxon>Sphingomonadaceae</taxon>
        <taxon>Sphingomonas</taxon>
    </lineage>
</organism>
<dbReference type="Proteomes" id="UP001424459">
    <property type="component" value="Unassembled WGS sequence"/>
</dbReference>
<dbReference type="InterPro" id="IPR036513">
    <property type="entry name" value="STAS_dom_sf"/>
</dbReference>
<evidence type="ECO:0000259" key="1">
    <source>
        <dbReference type="PROSITE" id="PS50801"/>
    </source>
</evidence>
<dbReference type="InterPro" id="IPR002645">
    <property type="entry name" value="STAS_dom"/>
</dbReference>
<dbReference type="PROSITE" id="PS50801">
    <property type="entry name" value="STAS"/>
    <property type="match status" value="1"/>
</dbReference>
<name>A0ABP7U071_9SPHN</name>
<evidence type="ECO:0000313" key="2">
    <source>
        <dbReference type="EMBL" id="GAA4033851.1"/>
    </source>
</evidence>
<comment type="caution">
    <text evidence="2">The sequence shown here is derived from an EMBL/GenBank/DDBJ whole genome shotgun (WGS) entry which is preliminary data.</text>
</comment>
<dbReference type="InterPro" id="IPR058548">
    <property type="entry name" value="MlaB-like_STAS"/>
</dbReference>
<gene>
    <name evidence="2" type="ORF">GCM10022281_12250</name>
</gene>
<proteinExistence type="predicted"/>
<dbReference type="Gene3D" id="3.30.750.24">
    <property type="entry name" value="STAS domain"/>
    <property type="match status" value="1"/>
</dbReference>